<evidence type="ECO:0000256" key="2">
    <source>
        <dbReference type="ARBA" id="ARBA00022527"/>
    </source>
</evidence>
<evidence type="ECO:0000256" key="7">
    <source>
        <dbReference type="ARBA" id="ARBA00023180"/>
    </source>
</evidence>
<keyword evidence="7" id="KW-0325">Glycoprotein</keyword>
<accession>A0A9D4V2F7</accession>
<reference evidence="9" key="1">
    <citation type="submission" date="2021-01" db="EMBL/GenBank/DDBJ databases">
        <title>Adiantum capillus-veneris genome.</title>
        <authorList>
            <person name="Fang Y."/>
            <person name="Liao Q."/>
        </authorList>
    </citation>
    <scope>NUCLEOTIDE SEQUENCE</scope>
    <source>
        <strain evidence="9">H3</strain>
        <tissue evidence="9">Leaf</tissue>
    </source>
</reference>
<dbReference type="GO" id="GO:0004674">
    <property type="term" value="F:protein serine/threonine kinase activity"/>
    <property type="evidence" value="ECO:0007669"/>
    <property type="project" value="UniProtKB-KW"/>
</dbReference>
<dbReference type="SUPFAM" id="SSF56112">
    <property type="entry name" value="Protein kinase-like (PK-like)"/>
    <property type="match status" value="1"/>
</dbReference>
<dbReference type="Pfam" id="PF07714">
    <property type="entry name" value="PK_Tyr_Ser-Thr"/>
    <property type="match status" value="1"/>
</dbReference>
<dbReference type="InterPro" id="IPR001245">
    <property type="entry name" value="Ser-Thr/Tyr_kinase_cat_dom"/>
</dbReference>
<dbReference type="Proteomes" id="UP000886520">
    <property type="component" value="Chromosome 6"/>
</dbReference>
<evidence type="ECO:0000256" key="6">
    <source>
        <dbReference type="ARBA" id="ARBA00023136"/>
    </source>
</evidence>
<dbReference type="GO" id="GO:0016020">
    <property type="term" value="C:membrane"/>
    <property type="evidence" value="ECO:0007669"/>
    <property type="project" value="UniProtKB-SubCell"/>
</dbReference>
<keyword evidence="2" id="KW-0808">Transferase</keyword>
<sequence>MKVIEGVLQRAHQAKDFLVEIATVGRIGHHNIVRLGGFCWQGSHHIVIYEFMVKGSLDHLLFWHARDGSYASDLDWQKRYNVALGVA</sequence>
<dbReference type="AlphaFoldDB" id="A0A9D4V2F7"/>
<keyword evidence="2" id="KW-0418">Kinase</keyword>
<keyword evidence="6" id="KW-0472">Membrane</keyword>
<organism evidence="9 10">
    <name type="scientific">Adiantum capillus-veneris</name>
    <name type="common">Maidenhair fern</name>
    <dbReference type="NCBI Taxonomy" id="13818"/>
    <lineage>
        <taxon>Eukaryota</taxon>
        <taxon>Viridiplantae</taxon>
        <taxon>Streptophyta</taxon>
        <taxon>Embryophyta</taxon>
        <taxon>Tracheophyta</taxon>
        <taxon>Polypodiopsida</taxon>
        <taxon>Polypodiidae</taxon>
        <taxon>Polypodiales</taxon>
        <taxon>Pteridineae</taxon>
        <taxon>Pteridaceae</taxon>
        <taxon>Vittarioideae</taxon>
        <taxon>Adiantum</taxon>
    </lineage>
</organism>
<proteinExistence type="predicted"/>
<keyword evidence="2" id="KW-0723">Serine/threonine-protein kinase</keyword>
<comment type="subcellular location">
    <subcellularLocation>
        <location evidence="1">Membrane</location>
        <topology evidence="1">Single-pass type I membrane protein</topology>
    </subcellularLocation>
</comment>
<keyword evidence="3" id="KW-0812">Transmembrane</keyword>
<dbReference type="EMBL" id="JABFUD020000006">
    <property type="protein sequence ID" value="KAI5078524.1"/>
    <property type="molecule type" value="Genomic_DNA"/>
</dbReference>
<evidence type="ECO:0000313" key="9">
    <source>
        <dbReference type="EMBL" id="KAI5078524.1"/>
    </source>
</evidence>
<protein>
    <recommendedName>
        <fullName evidence="8">Serine-threonine/tyrosine-protein kinase catalytic domain-containing protein</fullName>
    </recommendedName>
</protein>
<evidence type="ECO:0000259" key="8">
    <source>
        <dbReference type="Pfam" id="PF07714"/>
    </source>
</evidence>
<evidence type="ECO:0000313" key="10">
    <source>
        <dbReference type="Proteomes" id="UP000886520"/>
    </source>
</evidence>
<dbReference type="InterPro" id="IPR011009">
    <property type="entry name" value="Kinase-like_dom_sf"/>
</dbReference>
<keyword evidence="5" id="KW-1133">Transmembrane helix</keyword>
<evidence type="ECO:0000256" key="4">
    <source>
        <dbReference type="ARBA" id="ARBA00022729"/>
    </source>
</evidence>
<keyword evidence="4" id="KW-0732">Signal</keyword>
<evidence type="ECO:0000256" key="5">
    <source>
        <dbReference type="ARBA" id="ARBA00022989"/>
    </source>
</evidence>
<comment type="caution">
    <text evidence="9">The sequence shown here is derived from an EMBL/GenBank/DDBJ whole genome shotgun (WGS) entry which is preliminary data.</text>
</comment>
<dbReference type="PANTHER" id="PTHR27009">
    <property type="entry name" value="RUST RESISTANCE KINASE LR10-RELATED"/>
    <property type="match status" value="1"/>
</dbReference>
<feature type="domain" description="Serine-threonine/tyrosine-protein kinase catalytic" evidence="8">
    <location>
        <begin position="10"/>
        <end position="85"/>
    </location>
</feature>
<dbReference type="Gene3D" id="1.10.510.10">
    <property type="entry name" value="Transferase(Phosphotransferase) domain 1"/>
    <property type="match status" value="1"/>
</dbReference>
<name>A0A9D4V2F7_ADICA</name>
<gene>
    <name evidence="9" type="ORF">GOP47_0006195</name>
</gene>
<evidence type="ECO:0000256" key="3">
    <source>
        <dbReference type="ARBA" id="ARBA00022692"/>
    </source>
</evidence>
<dbReference type="OrthoDB" id="2683818at2759"/>
<evidence type="ECO:0000256" key="1">
    <source>
        <dbReference type="ARBA" id="ARBA00004479"/>
    </source>
</evidence>
<dbReference type="InterPro" id="IPR045874">
    <property type="entry name" value="LRK10/LRL21-25-like"/>
</dbReference>
<keyword evidence="10" id="KW-1185">Reference proteome</keyword>